<evidence type="ECO:0000313" key="1">
    <source>
        <dbReference type="EMBL" id="KKL97574.1"/>
    </source>
</evidence>
<sequence length="68" mass="7856">MKKKPPDVPEDYKKITDRAVRELESAANKAMWVVEMLGNDSFHMATEKYKIVITKKKVPKGKDITSYK</sequence>
<reference evidence="1" key="1">
    <citation type="journal article" date="2015" name="Nature">
        <title>Complex archaea that bridge the gap between prokaryotes and eukaryotes.</title>
        <authorList>
            <person name="Spang A."/>
            <person name="Saw J.H."/>
            <person name="Jorgensen S.L."/>
            <person name="Zaremba-Niedzwiedzka K."/>
            <person name="Martijn J."/>
            <person name="Lind A.E."/>
            <person name="van Eijk R."/>
            <person name="Schleper C."/>
            <person name="Guy L."/>
            <person name="Ettema T.J."/>
        </authorList>
    </citation>
    <scope>NUCLEOTIDE SEQUENCE</scope>
</reference>
<protein>
    <submittedName>
        <fullName evidence="1">Uncharacterized protein</fullName>
    </submittedName>
</protein>
<gene>
    <name evidence="1" type="ORF">LCGC14_1833070</name>
</gene>
<proteinExistence type="predicted"/>
<comment type="caution">
    <text evidence="1">The sequence shown here is derived from an EMBL/GenBank/DDBJ whole genome shotgun (WGS) entry which is preliminary data.</text>
</comment>
<organism evidence="1">
    <name type="scientific">marine sediment metagenome</name>
    <dbReference type="NCBI Taxonomy" id="412755"/>
    <lineage>
        <taxon>unclassified sequences</taxon>
        <taxon>metagenomes</taxon>
        <taxon>ecological metagenomes</taxon>
    </lineage>
</organism>
<accession>A0A0F9GFE4</accession>
<dbReference type="AlphaFoldDB" id="A0A0F9GFE4"/>
<name>A0A0F9GFE4_9ZZZZ</name>
<dbReference type="EMBL" id="LAZR01018134">
    <property type="protein sequence ID" value="KKL97574.1"/>
    <property type="molecule type" value="Genomic_DNA"/>
</dbReference>